<keyword evidence="1" id="KW-0732">Signal</keyword>
<name>T1E6W7_9SCOR</name>
<sequence>MKTQFIILVLAVVFLQMFSQTDAFLGTIWNAVKGMLGKRGVRNLDQFDDLFEPDMSDADMRVLQQLFR</sequence>
<reference evidence="2" key="1">
    <citation type="journal article" date="2013" name="Toxins">
        <title>Evolution stings: the origin and diversification of scorpion toxin peptide scaffolds.</title>
        <authorList>
            <person name="Sunagar K."/>
            <person name="Undheim E.A."/>
            <person name="Chan A.H."/>
            <person name="Koludarov I."/>
            <person name="Munoz-Gomez S.A."/>
            <person name="Antunes A."/>
            <person name="Fry B.G."/>
        </authorList>
    </citation>
    <scope>NUCLEOTIDE SEQUENCE</scope>
    <source>
        <tissue evidence="2">Telson venom gland</tissue>
    </source>
</reference>
<dbReference type="AlphaFoldDB" id="T1E6W7"/>
<feature type="chain" id="PRO_5004575257" evidence="1">
    <location>
        <begin position="24"/>
        <end position="68"/>
    </location>
</feature>
<evidence type="ECO:0000256" key="1">
    <source>
        <dbReference type="SAM" id="SignalP"/>
    </source>
</evidence>
<protein>
    <submittedName>
        <fullName evidence="2">CYLIP-Cer-2</fullName>
    </submittedName>
</protein>
<proteinExistence type="evidence at transcript level"/>
<feature type="signal peptide" evidence="1">
    <location>
        <begin position="1"/>
        <end position="23"/>
    </location>
</feature>
<accession>T1E6W7</accession>
<dbReference type="EMBL" id="GALH01000009">
    <property type="protein sequence ID" value="JAA98048.1"/>
    <property type="molecule type" value="mRNA"/>
</dbReference>
<organism evidence="2">
    <name type="scientific">Cercophonius squama</name>
    <dbReference type="NCBI Taxonomy" id="1330404"/>
    <lineage>
        <taxon>Eukaryota</taxon>
        <taxon>Metazoa</taxon>
        <taxon>Ecdysozoa</taxon>
        <taxon>Arthropoda</taxon>
        <taxon>Chelicerata</taxon>
        <taxon>Arachnida</taxon>
        <taxon>Scorpiones</taxon>
        <taxon>Iurida</taxon>
        <taxon>Scorpionoidea</taxon>
        <taxon>Bothriuridae</taxon>
        <taxon>Cercophonius</taxon>
    </lineage>
</organism>
<evidence type="ECO:0000313" key="2">
    <source>
        <dbReference type="EMBL" id="JAA98048.1"/>
    </source>
</evidence>